<organism evidence="2 3">
    <name type="scientific">Desulfosalsimonas propionicica</name>
    <dbReference type="NCBI Taxonomy" id="332175"/>
    <lineage>
        <taxon>Bacteria</taxon>
        <taxon>Pseudomonadati</taxon>
        <taxon>Thermodesulfobacteriota</taxon>
        <taxon>Desulfobacteria</taxon>
        <taxon>Desulfobacterales</taxon>
        <taxon>Desulfosalsimonadaceae</taxon>
        <taxon>Desulfosalsimonas</taxon>
    </lineage>
</organism>
<keyword evidence="1" id="KW-1133">Transmembrane helix</keyword>
<dbReference type="Proteomes" id="UP000525298">
    <property type="component" value="Unassembled WGS sequence"/>
</dbReference>
<keyword evidence="3" id="KW-1185">Reference proteome</keyword>
<keyword evidence="1" id="KW-0812">Transmembrane</keyword>
<sequence length="179" mass="19687">MLGRRPNSDQKFILSHLGVFYALVATIFVIPLLAAVVVVLIKGVFDLRYVILIGGAVLVLGFCIWMVIWGIGFFRKIRQSGDATARDFYEQKAAKEAVELSFFGGLFKVSYKGDAEPGRAGGHLIAADSANGDTPLLNSPEQTDLVSRLQALTELKDAGHIDEQEYRKIKQKLIDSTDN</sequence>
<dbReference type="EMBL" id="JACDUS010000003">
    <property type="protein sequence ID" value="MBA2880942.1"/>
    <property type="molecule type" value="Genomic_DNA"/>
</dbReference>
<name>A0A7W0C882_9BACT</name>
<evidence type="ECO:0000313" key="3">
    <source>
        <dbReference type="Proteomes" id="UP000525298"/>
    </source>
</evidence>
<dbReference type="RefSeq" id="WP_181550615.1">
    <property type="nucleotide sequence ID" value="NZ_JACDUS010000003.1"/>
</dbReference>
<evidence type="ECO:0000256" key="1">
    <source>
        <dbReference type="SAM" id="Phobius"/>
    </source>
</evidence>
<keyword evidence="1" id="KW-0472">Membrane</keyword>
<gene>
    <name evidence="2" type="ORF">HNR65_001268</name>
</gene>
<feature type="transmembrane region" description="Helical" evidence="1">
    <location>
        <begin position="47"/>
        <end position="71"/>
    </location>
</feature>
<comment type="caution">
    <text evidence="2">The sequence shown here is derived from an EMBL/GenBank/DDBJ whole genome shotgun (WGS) entry which is preliminary data.</text>
</comment>
<protein>
    <submittedName>
        <fullName evidence="2">Uncharacterized protein</fullName>
    </submittedName>
</protein>
<accession>A0A7W0C882</accession>
<proteinExistence type="predicted"/>
<feature type="transmembrane region" description="Helical" evidence="1">
    <location>
        <begin position="12"/>
        <end position="41"/>
    </location>
</feature>
<evidence type="ECO:0000313" key="2">
    <source>
        <dbReference type="EMBL" id="MBA2880942.1"/>
    </source>
</evidence>
<dbReference type="AlphaFoldDB" id="A0A7W0C882"/>
<reference evidence="2 3" key="1">
    <citation type="submission" date="2020-07" db="EMBL/GenBank/DDBJ databases">
        <title>Genomic Encyclopedia of Type Strains, Phase IV (KMG-IV): sequencing the most valuable type-strain genomes for metagenomic binning, comparative biology and taxonomic classification.</title>
        <authorList>
            <person name="Goeker M."/>
        </authorList>
    </citation>
    <scope>NUCLEOTIDE SEQUENCE [LARGE SCALE GENOMIC DNA]</scope>
    <source>
        <strain evidence="2 3">DSM 17721</strain>
    </source>
</reference>